<dbReference type="Proteomes" id="UP000027222">
    <property type="component" value="Unassembled WGS sequence"/>
</dbReference>
<evidence type="ECO:0000313" key="3">
    <source>
        <dbReference type="Proteomes" id="UP000027222"/>
    </source>
</evidence>
<organism evidence="2 3">
    <name type="scientific">Galerina marginata (strain CBS 339.88)</name>
    <dbReference type="NCBI Taxonomy" id="685588"/>
    <lineage>
        <taxon>Eukaryota</taxon>
        <taxon>Fungi</taxon>
        <taxon>Dikarya</taxon>
        <taxon>Basidiomycota</taxon>
        <taxon>Agaricomycotina</taxon>
        <taxon>Agaricomycetes</taxon>
        <taxon>Agaricomycetidae</taxon>
        <taxon>Agaricales</taxon>
        <taxon>Agaricineae</taxon>
        <taxon>Strophariaceae</taxon>
        <taxon>Galerina</taxon>
    </lineage>
</organism>
<accession>A0A067S2V5</accession>
<feature type="compositionally biased region" description="Polar residues" evidence="1">
    <location>
        <begin position="84"/>
        <end position="95"/>
    </location>
</feature>
<gene>
    <name evidence="2" type="ORF">GALMADRAFT_148978</name>
</gene>
<keyword evidence="3" id="KW-1185">Reference proteome</keyword>
<feature type="region of interest" description="Disordered" evidence="1">
    <location>
        <begin position="1"/>
        <end position="116"/>
    </location>
</feature>
<reference evidence="3" key="1">
    <citation type="journal article" date="2014" name="Proc. Natl. Acad. Sci. U.S.A.">
        <title>Extensive sampling of basidiomycete genomes demonstrates inadequacy of the white-rot/brown-rot paradigm for wood decay fungi.</title>
        <authorList>
            <person name="Riley R."/>
            <person name="Salamov A.A."/>
            <person name="Brown D.W."/>
            <person name="Nagy L.G."/>
            <person name="Floudas D."/>
            <person name="Held B.W."/>
            <person name="Levasseur A."/>
            <person name="Lombard V."/>
            <person name="Morin E."/>
            <person name="Otillar R."/>
            <person name="Lindquist E.A."/>
            <person name="Sun H."/>
            <person name="LaButti K.M."/>
            <person name="Schmutz J."/>
            <person name="Jabbour D."/>
            <person name="Luo H."/>
            <person name="Baker S.E."/>
            <person name="Pisabarro A.G."/>
            <person name="Walton J.D."/>
            <person name="Blanchette R.A."/>
            <person name="Henrissat B."/>
            <person name="Martin F."/>
            <person name="Cullen D."/>
            <person name="Hibbett D.S."/>
            <person name="Grigoriev I.V."/>
        </authorList>
    </citation>
    <scope>NUCLEOTIDE SEQUENCE [LARGE SCALE GENOMIC DNA]</scope>
    <source>
        <strain evidence="3">CBS 339.88</strain>
    </source>
</reference>
<evidence type="ECO:0000313" key="2">
    <source>
        <dbReference type="EMBL" id="KDR65111.1"/>
    </source>
</evidence>
<feature type="compositionally biased region" description="Low complexity" evidence="1">
    <location>
        <begin position="101"/>
        <end position="116"/>
    </location>
</feature>
<dbReference type="AlphaFoldDB" id="A0A067S2V5"/>
<feature type="compositionally biased region" description="Polar residues" evidence="1">
    <location>
        <begin position="1"/>
        <end position="10"/>
    </location>
</feature>
<evidence type="ECO:0000256" key="1">
    <source>
        <dbReference type="SAM" id="MobiDB-lite"/>
    </source>
</evidence>
<sequence length="143" mass="15269">MLLSTTTTNLPPFPPGSSRPSKPQEYVRYSTARITPCRASRAPLTSRAVADVPTTSGGNRVKDDEGRPWRGRPACSGPTATAYADTNPTHATTPQYRLRFSSPRSTRGQQRSSSTTAAVSMTRMLWESAAAAAAAIATLLLLC</sequence>
<protein>
    <submittedName>
        <fullName evidence="2">Uncharacterized protein</fullName>
    </submittedName>
</protein>
<dbReference type="HOGENOM" id="CLU_1806298_0_0_1"/>
<name>A0A067S2V5_GALM3</name>
<dbReference type="EMBL" id="KL142519">
    <property type="protein sequence ID" value="KDR65111.1"/>
    <property type="molecule type" value="Genomic_DNA"/>
</dbReference>
<proteinExistence type="predicted"/>